<feature type="domain" description="ABC transporter" evidence="6">
    <location>
        <begin position="2"/>
        <end position="243"/>
    </location>
</feature>
<sequence length="345" mass="37803">MIELKDIRKAFNTGRENEFHALNGIDLHLPTQRVTAFCGPSGSGKTTLLSIIGYLSRPTIGRVRLGDRDISGLPERFLTDIRRQTFSFIFQPFNLIKDLSARENVMLPAYPLGGNWRALHERAESLLGELHLAHRFAAAIEHLSGGEQQRVAIARALINDPQIIIADEPSANLDTALAMEFMAILEKLHGIGKTVILTSHDPLVVDSAIVHQVIDMRDGRIVTALPIAVMLFQPVIIALLNLHGHFHGPVMEGVVAADTAGTAAFHESRASERKLLDGMQARVHRRLLRALNRSTVLAPEDAGTMTNREHAGGRGGRAAAARRVRSDRPASPAARRAPQPYSLRS</sequence>
<accession>A0A5S4EKV4</accession>
<dbReference type="Pfam" id="PF00005">
    <property type="entry name" value="ABC_tran"/>
    <property type="match status" value="1"/>
</dbReference>
<keyword evidence="8" id="KW-1185">Reference proteome</keyword>
<evidence type="ECO:0000256" key="2">
    <source>
        <dbReference type="ARBA" id="ARBA00022475"/>
    </source>
</evidence>
<dbReference type="RefSeq" id="WP_432432162.1">
    <property type="nucleotide sequence ID" value="NZ_SWAD01000067.1"/>
</dbReference>
<dbReference type="Gene3D" id="3.40.50.300">
    <property type="entry name" value="P-loop containing nucleotide triphosphate hydrolases"/>
    <property type="match status" value="1"/>
</dbReference>
<dbReference type="AlphaFoldDB" id="A0A5S4EKV4"/>
<dbReference type="InterPro" id="IPR003439">
    <property type="entry name" value="ABC_transporter-like_ATP-bd"/>
</dbReference>
<dbReference type="GO" id="GO:0005524">
    <property type="term" value="F:ATP binding"/>
    <property type="evidence" value="ECO:0007669"/>
    <property type="project" value="UniProtKB-KW"/>
</dbReference>
<dbReference type="Proteomes" id="UP000306324">
    <property type="component" value="Unassembled WGS sequence"/>
</dbReference>
<keyword evidence="3" id="KW-0547">Nucleotide-binding</keyword>
<proteinExistence type="predicted"/>
<keyword evidence="2" id="KW-1003">Cell membrane</keyword>
<dbReference type="GO" id="GO:0005886">
    <property type="term" value="C:plasma membrane"/>
    <property type="evidence" value="ECO:0007669"/>
    <property type="project" value="TreeGrafter"/>
</dbReference>
<dbReference type="InterPro" id="IPR003593">
    <property type="entry name" value="AAA+_ATPase"/>
</dbReference>
<keyword evidence="2" id="KW-0472">Membrane</keyword>
<reference evidence="7 8" key="1">
    <citation type="submission" date="2019-04" db="EMBL/GenBank/DDBJ databases">
        <title>A novel phosphate-accumulating bacterium identified in bioreactor for phosphate removal from wastewater.</title>
        <authorList>
            <person name="Kotlyarov R.Y."/>
            <person name="Beletsky A.V."/>
            <person name="Kallistova A.Y."/>
            <person name="Dorofeev A.G."/>
            <person name="Nikolaev Y.Y."/>
            <person name="Pimenov N.V."/>
            <person name="Ravin N.V."/>
            <person name="Mardanov A.V."/>
        </authorList>
    </citation>
    <scope>NUCLEOTIDE SEQUENCE [LARGE SCALE GENOMIC DNA]</scope>
    <source>
        <strain evidence="7 8">Bin19</strain>
    </source>
</reference>
<dbReference type="SMART" id="SM00382">
    <property type="entry name" value="AAA"/>
    <property type="match status" value="1"/>
</dbReference>
<evidence type="ECO:0000256" key="1">
    <source>
        <dbReference type="ARBA" id="ARBA00022448"/>
    </source>
</evidence>
<evidence type="ECO:0000313" key="8">
    <source>
        <dbReference type="Proteomes" id="UP000306324"/>
    </source>
</evidence>
<name>A0A5S4EKV4_9PROT</name>
<evidence type="ECO:0000256" key="5">
    <source>
        <dbReference type="SAM" id="MobiDB-lite"/>
    </source>
</evidence>
<dbReference type="InterPro" id="IPR015854">
    <property type="entry name" value="ABC_transpr_LolD-like"/>
</dbReference>
<dbReference type="PANTHER" id="PTHR24220">
    <property type="entry name" value="IMPORT ATP-BINDING PROTEIN"/>
    <property type="match status" value="1"/>
</dbReference>
<dbReference type="PROSITE" id="PS00211">
    <property type="entry name" value="ABC_TRANSPORTER_1"/>
    <property type="match status" value="1"/>
</dbReference>
<dbReference type="EMBL" id="SWAD01000067">
    <property type="protein sequence ID" value="TMQ75991.1"/>
    <property type="molecule type" value="Genomic_DNA"/>
</dbReference>
<keyword evidence="4 7" id="KW-0067">ATP-binding</keyword>
<dbReference type="PANTHER" id="PTHR24220:SF86">
    <property type="entry name" value="ABC TRANSPORTER ABCH.1"/>
    <property type="match status" value="1"/>
</dbReference>
<keyword evidence="1" id="KW-0813">Transport</keyword>
<dbReference type="GO" id="GO:0022857">
    <property type="term" value="F:transmembrane transporter activity"/>
    <property type="evidence" value="ECO:0007669"/>
    <property type="project" value="TreeGrafter"/>
</dbReference>
<feature type="region of interest" description="Disordered" evidence="5">
    <location>
        <begin position="299"/>
        <end position="345"/>
    </location>
</feature>
<protein>
    <submittedName>
        <fullName evidence="7">ABC transporter, ATP-binding protein</fullName>
    </submittedName>
</protein>
<dbReference type="InterPro" id="IPR017911">
    <property type="entry name" value="MacB-like_ATP-bd"/>
</dbReference>
<dbReference type="CDD" id="cd03255">
    <property type="entry name" value="ABC_MJ0796_LolCDE_FtsE"/>
    <property type="match status" value="1"/>
</dbReference>
<organism evidence="7 8">
    <name type="scientific">Candidatus Accumulibacter phosphatis</name>
    <dbReference type="NCBI Taxonomy" id="327160"/>
    <lineage>
        <taxon>Bacteria</taxon>
        <taxon>Pseudomonadati</taxon>
        <taxon>Pseudomonadota</taxon>
        <taxon>Betaproteobacteria</taxon>
        <taxon>Candidatus Accumulibacter</taxon>
    </lineage>
</organism>
<evidence type="ECO:0000313" key="7">
    <source>
        <dbReference type="EMBL" id="TMQ75991.1"/>
    </source>
</evidence>
<dbReference type="InterPro" id="IPR017871">
    <property type="entry name" value="ABC_transporter-like_CS"/>
</dbReference>
<evidence type="ECO:0000256" key="4">
    <source>
        <dbReference type="ARBA" id="ARBA00022840"/>
    </source>
</evidence>
<gene>
    <name evidence="7" type="ORF">ACCUM_0213</name>
</gene>
<dbReference type="PROSITE" id="PS50893">
    <property type="entry name" value="ABC_TRANSPORTER_2"/>
    <property type="match status" value="1"/>
</dbReference>
<evidence type="ECO:0000259" key="6">
    <source>
        <dbReference type="PROSITE" id="PS50893"/>
    </source>
</evidence>
<dbReference type="SUPFAM" id="SSF52540">
    <property type="entry name" value="P-loop containing nucleoside triphosphate hydrolases"/>
    <property type="match status" value="1"/>
</dbReference>
<dbReference type="GO" id="GO:0016887">
    <property type="term" value="F:ATP hydrolysis activity"/>
    <property type="evidence" value="ECO:0007669"/>
    <property type="project" value="InterPro"/>
</dbReference>
<feature type="compositionally biased region" description="Low complexity" evidence="5">
    <location>
        <begin position="329"/>
        <end position="338"/>
    </location>
</feature>
<dbReference type="InterPro" id="IPR027417">
    <property type="entry name" value="P-loop_NTPase"/>
</dbReference>
<evidence type="ECO:0000256" key="3">
    <source>
        <dbReference type="ARBA" id="ARBA00022741"/>
    </source>
</evidence>
<comment type="caution">
    <text evidence="7">The sequence shown here is derived from an EMBL/GenBank/DDBJ whole genome shotgun (WGS) entry which is preliminary data.</text>
</comment>